<feature type="domain" description="NAD-dependent epimerase/dehydratase" evidence="1">
    <location>
        <begin position="562"/>
        <end position="645"/>
    </location>
</feature>
<organism evidence="2 3">
    <name type="scientific">Fusarium tricinctum</name>
    <dbReference type="NCBI Taxonomy" id="61284"/>
    <lineage>
        <taxon>Eukaryota</taxon>
        <taxon>Fungi</taxon>
        <taxon>Dikarya</taxon>
        <taxon>Ascomycota</taxon>
        <taxon>Pezizomycotina</taxon>
        <taxon>Sordariomycetes</taxon>
        <taxon>Hypocreomycetidae</taxon>
        <taxon>Hypocreales</taxon>
        <taxon>Nectriaceae</taxon>
        <taxon>Fusarium</taxon>
        <taxon>Fusarium tricinctum species complex</taxon>
    </lineage>
</organism>
<reference evidence="2" key="1">
    <citation type="journal article" date="2021" name="Nat. Commun.">
        <title>Genetic determinants of endophytism in the Arabidopsis root mycobiome.</title>
        <authorList>
            <person name="Mesny F."/>
            <person name="Miyauchi S."/>
            <person name="Thiergart T."/>
            <person name="Pickel B."/>
            <person name="Atanasova L."/>
            <person name="Karlsson M."/>
            <person name="Huettel B."/>
            <person name="Barry K.W."/>
            <person name="Haridas S."/>
            <person name="Chen C."/>
            <person name="Bauer D."/>
            <person name="Andreopoulos W."/>
            <person name="Pangilinan J."/>
            <person name="LaButti K."/>
            <person name="Riley R."/>
            <person name="Lipzen A."/>
            <person name="Clum A."/>
            <person name="Drula E."/>
            <person name="Henrissat B."/>
            <person name="Kohler A."/>
            <person name="Grigoriev I.V."/>
            <person name="Martin F.M."/>
            <person name="Hacquard S."/>
        </authorList>
    </citation>
    <scope>NUCLEOTIDE SEQUENCE</scope>
    <source>
        <strain evidence="2">MPI-SDFR-AT-0068</strain>
    </source>
</reference>
<comment type="caution">
    <text evidence="2">The sequence shown here is derived from an EMBL/GenBank/DDBJ whole genome shotgun (WGS) entry which is preliminary data.</text>
</comment>
<name>A0A8K0WFB3_9HYPO</name>
<gene>
    <name evidence="2" type="ORF">BKA59DRAFT_490315</name>
</gene>
<dbReference type="SUPFAM" id="SSF51735">
    <property type="entry name" value="NAD(P)-binding Rossmann-fold domains"/>
    <property type="match status" value="1"/>
</dbReference>
<dbReference type="PANTHER" id="PTHR48079">
    <property type="entry name" value="PROTEIN YEEZ"/>
    <property type="match status" value="1"/>
</dbReference>
<dbReference type="EMBL" id="JAGPXF010000002">
    <property type="protein sequence ID" value="KAH7256175.1"/>
    <property type="molecule type" value="Genomic_DNA"/>
</dbReference>
<dbReference type="Pfam" id="PF01370">
    <property type="entry name" value="Epimerase"/>
    <property type="match status" value="1"/>
</dbReference>
<dbReference type="InterPro" id="IPR036291">
    <property type="entry name" value="NAD(P)-bd_dom_sf"/>
</dbReference>
<protein>
    <recommendedName>
        <fullName evidence="1">NAD-dependent epimerase/dehydratase domain-containing protein</fullName>
    </recommendedName>
</protein>
<dbReference type="InterPro" id="IPR051783">
    <property type="entry name" value="NAD(P)-dependent_oxidoreduct"/>
</dbReference>
<dbReference type="GO" id="GO:0004029">
    <property type="term" value="F:aldehyde dehydrogenase (NAD+) activity"/>
    <property type="evidence" value="ECO:0007669"/>
    <property type="project" value="TreeGrafter"/>
</dbReference>
<dbReference type="GO" id="GO:0005737">
    <property type="term" value="C:cytoplasm"/>
    <property type="evidence" value="ECO:0007669"/>
    <property type="project" value="TreeGrafter"/>
</dbReference>
<accession>A0A8K0WFB3</accession>
<dbReference type="InterPro" id="IPR001509">
    <property type="entry name" value="Epimerase_deHydtase"/>
</dbReference>
<dbReference type="OrthoDB" id="2130169at2759"/>
<evidence type="ECO:0000259" key="1">
    <source>
        <dbReference type="Pfam" id="PF01370"/>
    </source>
</evidence>
<keyword evidence="3" id="KW-1185">Reference proteome</keyword>
<dbReference type="PANTHER" id="PTHR48079:SF6">
    <property type="entry name" value="NAD(P)-BINDING DOMAIN-CONTAINING PROTEIN-RELATED"/>
    <property type="match status" value="1"/>
</dbReference>
<evidence type="ECO:0000313" key="2">
    <source>
        <dbReference type="EMBL" id="KAH7256175.1"/>
    </source>
</evidence>
<evidence type="ECO:0000313" key="3">
    <source>
        <dbReference type="Proteomes" id="UP000813427"/>
    </source>
</evidence>
<proteinExistence type="predicted"/>
<dbReference type="AlphaFoldDB" id="A0A8K0WFB3"/>
<dbReference type="AntiFam" id="ANF00205">
    <property type="entry name" value="Shadow ORF (opposite nemA)"/>
</dbReference>
<sequence>MEIGQVQTTGLVDDICELRNRILHSHALECAPWTKTKSDTIRPDSFGDSLHDFVDHARPVFHTTAKLVFALVTDILEEFIQKISVRAMDLNTIESSTYRILCSRDKRLDHFINLLSSHSPWLSRTTLKWDGARCDNIYPLLFSDFNSCSTSHSKQLHKDETALAVDFNFCIRTIEDGEKLKRGTRRGKSGATLTPSPISLFASVFDPFQTLAVDTKRLQALLNNVQARQAPEPVFSVAEELDFQNFHSVFRAGLVDPALLNAVMLSLAFAASGGVINNECLVYQGQAIHYVRERMGSLDKAISESTIGAILLIVGVEARLGTISQVQLHMGAVQLLIAACQEAGTCLTDGIKRAIFWQDLNCSMLVGSKRIVDHTTFAELAWRRDSVEPNSLQLPPGFQKLSHIFDHGFIEAIKDIQALQHIRDFYQSSGRPVSMVRINSHTASIQSRLAALPATTPVAKSCHLAAYICSVMLCCTVWCGLVIPPRVSTQLLYQLQQSRNDLLWDGHRDLLLWLICIGGAFSPVGTVRSDYKDLLRSTAWERSGSCSWTETINHAKMASKNVFITGTTGFIGGDALYALNKAHPSWNYTILVRSEDKGKAVQKQYPDVKLAIGSLDDSEVIQKAASEADIVIHTAESSDHQGSARAIAAGLRSTHSSSNPGYYIHISGTGILCWYDQDNKRYGEAPLPEQSYNDLEGVDKVTSLPDTAFHRDVDKIVLEEAAKDPEAVKVAIVCPPTIYGTGRGPTNQRSRQIPGLAETTLEKGFGPIIGAGKTEWDNVHVHDLSKLLVQLSERAASSEKQDEEEIWGPKGYFFAENGKHKWSEISTLIAKEARKQGFIDSDETKVLDVDEAQKKLGFQALSWGLNSHGEAKRARKYLGWKPESPSLEEWLPEAVQIEAKLLEKA</sequence>
<dbReference type="Gene3D" id="3.40.50.720">
    <property type="entry name" value="NAD(P)-binding Rossmann-like Domain"/>
    <property type="match status" value="1"/>
</dbReference>
<dbReference type="Proteomes" id="UP000813427">
    <property type="component" value="Unassembled WGS sequence"/>
</dbReference>